<organism evidence="2 3">
    <name type="scientific">Actinomadura rubteroloni</name>
    <dbReference type="NCBI Taxonomy" id="1926885"/>
    <lineage>
        <taxon>Bacteria</taxon>
        <taxon>Bacillati</taxon>
        <taxon>Actinomycetota</taxon>
        <taxon>Actinomycetes</taxon>
        <taxon>Streptosporangiales</taxon>
        <taxon>Thermomonosporaceae</taxon>
        <taxon>Actinomadura</taxon>
    </lineage>
</organism>
<dbReference type="PANTHER" id="PTHR37477">
    <property type="entry name" value="COBALT-PRECORRIN-5A HYDROLASE"/>
    <property type="match status" value="1"/>
</dbReference>
<accession>A0A2P4URN4</accession>
<feature type="domain" description="CobE/GbiG C-terminal" evidence="1">
    <location>
        <begin position="3"/>
        <end position="123"/>
    </location>
</feature>
<dbReference type="GO" id="GO:0009236">
    <property type="term" value="P:cobalamin biosynthetic process"/>
    <property type="evidence" value="ECO:0007669"/>
    <property type="project" value="InterPro"/>
</dbReference>
<dbReference type="PANTHER" id="PTHR37477:SF1">
    <property type="entry name" value="COBALT-PRECORRIN-5A HYDROLASE"/>
    <property type="match status" value="1"/>
</dbReference>
<proteinExistence type="predicted"/>
<gene>
    <name evidence="2" type="ORF">BTM25_21320</name>
</gene>
<comment type="caution">
    <text evidence="2">The sequence shown here is derived from an EMBL/GenBank/DDBJ whole genome shotgun (WGS) entry which is preliminary data.</text>
</comment>
<dbReference type="Proteomes" id="UP000242367">
    <property type="component" value="Unassembled WGS sequence"/>
</dbReference>
<dbReference type="InterPro" id="IPR002750">
    <property type="entry name" value="CobE/GbiG_C"/>
</dbReference>
<sequence>MGLVVGVGLSSRADAAEVGALVDRVLAAAGARSGDVRVLATLEARAAAAALVEVAAARGWTIVGHAAGELADVVVPHPSEGVRARIGTPSVAEAAALRTARTLGRAVLLVGRTTAPHATAALAGAAPR</sequence>
<dbReference type="AlphaFoldDB" id="A0A2P4URN4"/>
<evidence type="ECO:0000259" key="1">
    <source>
        <dbReference type="Pfam" id="PF01890"/>
    </source>
</evidence>
<dbReference type="Pfam" id="PF01890">
    <property type="entry name" value="CbiG_C"/>
    <property type="match status" value="1"/>
</dbReference>
<protein>
    <submittedName>
        <fullName evidence="2">Cobalamin biosynthesis protein CbiG</fullName>
    </submittedName>
</protein>
<evidence type="ECO:0000313" key="2">
    <source>
        <dbReference type="EMBL" id="POM27713.1"/>
    </source>
</evidence>
<dbReference type="EMBL" id="MTBP01000001">
    <property type="protein sequence ID" value="POM27713.1"/>
    <property type="molecule type" value="Genomic_DNA"/>
</dbReference>
<dbReference type="SUPFAM" id="SSF159664">
    <property type="entry name" value="CobE/GbiG C-terminal domain-like"/>
    <property type="match status" value="1"/>
</dbReference>
<dbReference type="InterPro" id="IPR036518">
    <property type="entry name" value="CobE/GbiG_C_sf"/>
</dbReference>
<evidence type="ECO:0000313" key="3">
    <source>
        <dbReference type="Proteomes" id="UP000242367"/>
    </source>
</evidence>
<dbReference type="Gene3D" id="3.30.420.180">
    <property type="entry name" value="CobE/GbiG C-terminal domain"/>
    <property type="match status" value="1"/>
</dbReference>
<dbReference type="InterPro" id="IPR052553">
    <property type="entry name" value="CbiG_hydrolase"/>
</dbReference>
<name>A0A2P4URN4_9ACTN</name>
<reference evidence="2 3" key="1">
    <citation type="journal article" date="2017" name="Chemistry">
        <title>Isolation, Biosynthesis and Chemical Modifications of Rubterolones A-F: Rare Tropolone Alkaloids from Actinomadura sp. 5-2.</title>
        <authorList>
            <person name="Guo H."/>
            <person name="Benndorf R."/>
            <person name="Leichnitz D."/>
            <person name="Klassen J.L."/>
            <person name="Vollmers J."/>
            <person name="Gorls H."/>
            <person name="Steinacker M."/>
            <person name="Weigel C."/>
            <person name="Dahse H.M."/>
            <person name="Kaster A.K."/>
            <person name="de Beer Z.W."/>
            <person name="Poulsen M."/>
            <person name="Beemelmanns C."/>
        </authorList>
    </citation>
    <scope>NUCLEOTIDE SEQUENCE [LARGE SCALE GENOMIC DNA]</scope>
    <source>
        <strain evidence="2 3">5-2</strain>
    </source>
</reference>
<keyword evidence="3" id="KW-1185">Reference proteome</keyword>
<dbReference type="RefSeq" id="WP_103562499.1">
    <property type="nucleotide sequence ID" value="NZ_MTBP01000001.1"/>
</dbReference>